<keyword evidence="9" id="KW-1185">Reference proteome</keyword>
<evidence type="ECO:0000256" key="3">
    <source>
        <dbReference type="ARBA" id="ARBA00023125"/>
    </source>
</evidence>
<dbReference type="PANTHER" id="PTHR43214">
    <property type="entry name" value="TWO-COMPONENT RESPONSE REGULATOR"/>
    <property type="match status" value="1"/>
</dbReference>
<evidence type="ECO:0000256" key="5">
    <source>
        <dbReference type="PROSITE-ProRule" id="PRU00169"/>
    </source>
</evidence>
<dbReference type="GO" id="GO:0003677">
    <property type="term" value="F:DNA binding"/>
    <property type="evidence" value="ECO:0007669"/>
    <property type="project" value="UniProtKB-KW"/>
</dbReference>
<reference evidence="8 9" key="1">
    <citation type="submission" date="2020-08" db="EMBL/GenBank/DDBJ databases">
        <title>Genomic Encyclopedia of Type Strains, Phase III (KMG-III): the genomes of soil and plant-associated and newly described type strains.</title>
        <authorList>
            <person name="Whitman W."/>
        </authorList>
    </citation>
    <scope>NUCLEOTIDE SEQUENCE [LARGE SCALE GENOMIC DNA]</scope>
    <source>
        <strain evidence="8 9">CECT 5862</strain>
    </source>
</reference>
<dbReference type="Pfam" id="PF00196">
    <property type="entry name" value="GerE"/>
    <property type="match status" value="1"/>
</dbReference>
<dbReference type="Proteomes" id="UP000570361">
    <property type="component" value="Unassembled WGS sequence"/>
</dbReference>
<dbReference type="SMART" id="SM00421">
    <property type="entry name" value="HTH_LUXR"/>
    <property type="match status" value="1"/>
</dbReference>
<dbReference type="CDD" id="cd17535">
    <property type="entry name" value="REC_NarL-like"/>
    <property type="match status" value="1"/>
</dbReference>
<evidence type="ECO:0000313" key="9">
    <source>
        <dbReference type="Proteomes" id="UP000570361"/>
    </source>
</evidence>
<keyword evidence="1 5" id="KW-0597">Phosphoprotein</keyword>
<feature type="domain" description="Response regulatory" evidence="7">
    <location>
        <begin position="2"/>
        <end position="118"/>
    </location>
</feature>
<dbReference type="PROSITE" id="PS50043">
    <property type="entry name" value="HTH_LUXR_2"/>
    <property type="match status" value="1"/>
</dbReference>
<keyword evidence="3 8" id="KW-0238">DNA-binding</keyword>
<evidence type="ECO:0000256" key="4">
    <source>
        <dbReference type="ARBA" id="ARBA00023163"/>
    </source>
</evidence>
<dbReference type="PROSITE" id="PS50110">
    <property type="entry name" value="RESPONSE_REGULATORY"/>
    <property type="match status" value="1"/>
</dbReference>
<comment type="caution">
    <text evidence="8">The sequence shown here is derived from an EMBL/GenBank/DDBJ whole genome shotgun (WGS) entry which is preliminary data.</text>
</comment>
<proteinExistence type="predicted"/>
<dbReference type="GO" id="GO:0006355">
    <property type="term" value="P:regulation of DNA-templated transcription"/>
    <property type="evidence" value="ECO:0007669"/>
    <property type="project" value="InterPro"/>
</dbReference>
<dbReference type="InterPro" id="IPR058245">
    <property type="entry name" value="NreC/VraR/RcsB-like_REC"/>
</dbReference>
<keyword evidence="4" id="KW-0804">Transcription</keyword>
<dbReference type="InterPro" id="IPR001789">
    <property type="entry name" value="Sig_transdc_resp-reg_receiver"/>
</dbReference>
<dbReference type="InterPro" id="IPR011006">
    <property type="entry name" value="CheY-like_superfamily"/>
</dbReference>
<dbReference type="CDD" id="cd06170">
    <property type="entry name" value="LuxR_C_like"/>
    <property type="match status" value="1"/>
</dbReference>
<sequence>MRIVIAEDHPMFRAGVRSLLATVEEMDVIGEAANGEEAIAQAEALQPDLILMDIRMPGMNGIEATQLIKERWPGIHILMLTMYRDDESVFTAMRVGAKGYVLKDADEEELLQAIRMVGTGCAVFSTAIAERMMDYFARPDTFHAGGSGDALGSDPLFAELTRRESDILMGIAGGDTNGQIAQRLGISAKTVANHVSNILNKLQVQGRHEARKLVEQSRMSPRKP</sequence>
<name>A0A7W5FL88_9BACL</name>
<dbReference type="PROSITE" id="PS00622">
    <property type="entry name" value="HTH_LUXR_1"/>
    <property type="match status" value="1"/>
</dbReference>
<accession>A0A7W5FL88</accession>
<protein>
    <submittedName>
        <fullName evidence="8">DNA-binding NarL/FixJ family response regulator</fullName>
    </submittedName>
</protein>
<evidence type="ECO:0000256" key="2">
    <source>
        <dbReference type="ARBA" id="ARBA00023015"/>
    </source>
</evidence>
<evidence type="ECO:0000256" key="1">
    <source>
        <dbReference type="ARBA" id="ARBA00022553"/>
    </source>
</evidence>
<gene>
    <name evidence="8" type="ORF">FHS18_000875</name>
</gene>
<dbReference type="InterPro" id="IPR016032">
    <property type="entry name" value="Sig_transdc_resp-reg_C-effctor"/>
</dbReference>
<dbReference type="InterPro" id="IPR039420">
    <property type="entry name" value="WalR-like"/>
</dbReference>
<feature type="domain" description="HTH luxR-type" evidence="6">
    <location>
        <begin position="153"/>
        <end position="218"/>
    </location>
</feature>
<dbReference type="AlphaFoldDB" id="A0A7W5FL88"/>
<organism evidence="8 9">
    <name type="scientific">Paenibacillus phyllosphaerae</name>
    <dbReference type="NCBI Taxonomy" id="274593"/>
    <lineage>
        <taxon>Bacteria</taxon>
        <taxon>Bacillati</taxon>
        <taxon>Bacillota</taxon>
        <taxon>Bacilli</taxon>
        <taxon>Bacillales</taxon>
        <taxon>Paenibacillaceae</taxon>
        <taxon>Paenibacillus</taxon>
    </lineage>
</organism>
<dbReference type="SMART" id="SM00448">
    <property type="entry name" value="REC"/>
    <property type="match status" value="1"/>
</dbReference>
<dbReference type="SUPFAM" id="SSF46894">
    <property type="entry name" value="C-terminal effector domain of the bipartite response regulators"/>
    <property type="match status" value="1"/>
</dbReference>
<keyword evidence="2" id="KW-0805">Transcription regulation</keyword>
<evidence type="ECO:0000313" key="8">
    <source>
        <dbReference type="EMBL" id="MBB3108823.1"/>
    </source>
</evidence>
<feature type="modified residue" description="4-aspartylphosphate" evidence="5">
    <location>
        <position position="53"/>
    </location>
</feature>
<evidence type="ECO:0000259" key="6">
    <source>
        <dbReference type="PROSITE" id="PS50043"/>
    </source>
</evidence>
<evidence type="ECO:0000259" key="7">
    <source>
        <dbReference type="PROSITE" id="PS50110"/>
    </source>
</evidence>
<dbReference type="SUPFAM" id="SSF52172">
    <property type="entry name" value="CheY-like"/>
    <property type="match status" value="1"/>
</dbReference>
<dbReference type="RefSeq" id="WP_183597404.1">
    <property type="nucleotide sequence ID" value="NZ_JACHXK010000002.1"/>
</dbReference>
<dbReference type="Gene3D" id="3.40.50.2300">
    <property type="match status" value="1"/>
</dbReference>
<dbReference type="EMBL" id="JACHXK010000002">
    <property type="protein sequence ID" value="MBB3108823.1"/>
    <property type="molecule type" value="Genomic_DNA"/>
</dbReference>
<dbReference type="PRINTS" id="PR00038">
    <property type="entry name" value="HTHLUXR"/>
</dbReference>
<dbReference type="GO" id="GO:0000160">
    <property type="term" value="P:phosphorelay signal transduction system"/>
    <property type="evidence" value="ECO:0007669"/>
    <property type="project" value="InterPro"/>
</dbReference>
<dbReference type="Pfam" id="PF00072">
    <property type="entry name" value="Response_reg"/>
    <property type="match status" value="1"/>
</dbReference>
<dbReference type="InterPro" id="IPR000792">
    <property type="entry name" value="Tscrpt_reg_LuxR_C"/>
</dbReference>